<keyword evidence="1" id="KW-0678">Repressor</keyword>
<dbReference type="EMBL" id="WKPI01000004">
    <property type="protein sequence ID" value="MSC32397.1"/>
    <property type="molecule type" value="Genomic_DNA"/>
</dbReference>
<keyword evidence="2" id="KW-0805">Transcription regulation</keyword>
<dbReference type="PANTHER" id="PTHR30204:SF69">
    <property type="entry name" value="MERR-FAMILY TRANSCRIPTIONAL REGULATOR"/>
    <property type="match status" value="1"/>
</dbReference>
<dbReference type="CDD" id="cd00592">
    <property type="entry name" value="HTH_MerR-like"/>
    <property type="match status" value="1"/>
</dbReference>
<evidence type="ECO:0000256" key="4">
    <source>
        <dbReference type="ARBA" id="ARBA00023163"/>
    </source>
</evidence>
<protein>
    <submittedName>
        <fullName evidence="6">MerR family transcriptional regulator</fullName>
    </submittedName>
</protein>
<name>A0A6N7S5E0_9FIRM</name>
<dbReference type="Proteomes" id="UP000480929">
    <property type="component" value="Unassembled WGS sequence"/>
</dbReference>
<dbReference type="GO" id="GO:0003700">
    <property type="term" value="F:DNA-binding transcription factor activity"/>
    <property type="evidence" value="ECO:0007669"/>
    <property type="project" value="InterPro"/>
</dbReference>
<evidence type="ECO:0000313" key="9">
    <source>
        <dbReference type="Proteomes" id="UP000480929"/>
    </source>
</evidence>
<dbReference type="PANTHER" id="PTHR30204">
    <property type="entry name" value="REDOX-CYCLING DRUG-SENSING TRANSCRIPTIONAL ACTIVATOR SOXR"/>
    <property type="match status" value="1"/>
</dbReference>
<sequence>MILMANYKIGELSKLLKIPETTIRYYDKMGIIDSQKNEENGYRLFNDVDMHNLMHYKMYRSYGLSQKAAQQCIYDFELSEIDQTLMKNLTNIDLQISFLTSKKNIILQKKQFIEQLDSRLGTLSEVEREASYLIGYRKRDEEQTSLIQKKANSAVISNWLEYFPLVKMTPFLLEKDVRMRSDEGYSGLILSQKLAHEFNLSRCEDVMELPACRCVSYIFQRQNAMSVPFIRYLEPVFRYMEERAYEIDGIVTFDPYIALKKHSEHLFYGRVLVPVREKPDLG</sequence>
<dbReference type="InterPro" id="IPR047057">
    <property type="entry name" value="MerR_fam"/>
</dbReference>
<evidence type="ECO:0000259" key="5">
    <source>
        <dbReference type="PROSITE" id="PS50937"/>
    </source>
</evidence>
<dbReference type="OrthoDB" id="9811174at2"/>
<evidence type="ECO:0000313" key="6">
    <source>
        <dbReference type="EMBL" id="MSA88850.1"/>
    </source>
</evidence>
<keyword evidence="9" id="KW-1185">Reference proteome</keyword>
<dbReference type="SMART" id="SM00422">
    <property type="entry name" value="HTH_MERR"/>
    <property type="match status" value="1"/>
</dbReference>
<accession>A0A6N7S5E0</accession>
<comment type="caution">
    <text evidence="6">The sequence shown here is derived from an EMBL/GenBank/DDBJ whole genome shotgun (WGS) entry which is preliminary data.</text>
</comment>
<dbReference type="AlphaFoldDB" id="A0A6N7S5E0"/>
<proteinExistence type="predicted"/>
<dbReference type="EMBL" id="WKPJ01000005">
    <property type="protein sequence ID" value="MSA88850.1"/>
    <property type="molecule type" value="Genomic_DNA"/>
</dbReference>
<dbReference type="Pfam" id="PF13411">
    <property type="entry name" value="MerR_1"/>
    <property type="match status" value="1"/>
</dbReference>
<evidence type="ECO:0000313" key="7">
    <source>
        <dbReference type="EMBL" id="MSC32397.1"/>
    </source>
</evidence>
<keyword evidence="3" id="KW-0238">DNA-binding</keyword>
<keyword evidence="4" id="KW-0804">Transcription</keyword>
<dbReference type="InterPro" id="IPR009061">
    <property type="entry name" value="DNA-bd_dom_put_sf"/>
</dbReference>
<evidence type="ECO:0000256" key="2">
    <source>
        <dbReference type="ARBA" id="ARBA00023015"/>
    </source>
</evidence>
<reference evidence="8 9" key="1">
    <citation type="journal article" date="2019" name="Nat. Med.">
        <title>A library of human gut bacterial isolates paired with longitudinal multiomics data enables mechanistic microbiome research.</title>
        <authorList>
            <person name="Poyet M."/>
            <person name="Groussin M."/>
            <person name="Gibbons S.M."/>
            <person name="Avila-Pacheco J."/>
            <person name="Jiang X."/>
            <person name="Kearney S.M."/>
            <person name="Perrotta A.R."/>
            <person name="Berdy B."/>
            <person name="Zhao S."/>
            <person name="Lieberman T.D."/>
            <person name="Swanson P.K."/>
            <person name="Smith M."/>
            <person name="Roesemann S."/>
            <person name="Alexander J.E."/>
            <person name="Rich S.A."/>
            <person name="Livny J."/>
            <person name="Vlamakis H."/>
            <person name="Clish C."/>
            <person name="Bullock K."/>
            <person name="Deik A."/>
            <person name="Scott J."/>
            <person name="Pierce K.A."/>
            <person name="Xavier R.J."/>
            <person name="Alm E.J."/>
        </authorList>
    </citation>
    <scope>NUCLEOTIDE SEQUENCE [LARGE SCALE GENOMIC DNA]</scope>
    <source>
        <strain evidence="6 8">BIOML-A4</strain>
        <strain evidence="7 9">BIOML-A5</strain>
    </source>
</reference>
<evidence type="ECO:0000313" key="8">
    <source>
        <dbReference type="Proteomes" id="UP000433575"/>
    </source>
</evidence>
<feature type="domain" description="HTH merR-type" evidence="5">
    <location>
        <begin position="6"/>
        <end position="49"/>
    </location>
</feature>
<dbReference type="InterPro" id="IPR000551">
    <property type="entry name" value="MerR-type_HTH_dom"/>
</dbReference>
<organism evidence="6 8">
    <name type="scientific">Holdemania massiliensis</name>
    <dbReference type="NCBI Taxonomy" id="1468449"/>
    <lineage>
        <taxon>Bacteria</taxon>
        <taxon>Bacillati</taxon>
        <taxon>Bacillota</taxon>
        <taxon>Erysipelotrichia</taxon>
        <taxon>Erysipelotrichales</taxon>
        <taxon>Erysipelotrichaceae</taxon>
        <taxon>Holdemania</taxon>
    </lineage>
</organism>
<evidence type="ECO:0000256" key="1">
    <source>
        <dbReference type="ARBA" id="ARBA00022491"/>
    </source>
</evidence>
<dbReference type="Proteomes" id="UP000433575">
    <property type="component" value="Unassembled WGS sequence"/>
</dbReference>
<dbReference type="PROSITE" id="PS50937">
    <property type="entry name" value="HTH_MERR_2"/>
    <property type="match status" value="1"/>
</dbReference>
<gene>
    <name evidence="7" type="ORF">GKD88_04615</name>
    <name evidence="6" type="ORF">GKE08_05885</name>
</gene>
<dbReference type="GO" id="GO:0003677">
    <property type="term" value="F:DNA binding"/>
    <property type="evidence" value="ECO:0007669"/>
    <property type="project" value="UniProtKB-KW"/>
</dbReference>
<evidence type="ECO:0000256" key="3">
    <source>
        <dbReference type="ARBA" id="ARBA00023125"/>
    </source>
</evidence>
<dbReference type="Gene3D" id="1.10.1660.10">
    <property type="match status" value="1"/>
</dbReference>
<dbReference type="SUPFAM" id="SSF46955">
    <property type="entry name" value="Putative DNA-binding domain"/>
    <property type="match status" value="1"/>
</dbReference>